<reference evidence="3" key="1">
    <citation type="submission" date="2005-10" db="EMBL/GenBank/DDBJ databases">
        <authorList>
            <person name="Loftus B.J."/>
            <person name="Nene V.M."/>
            <person name="Hannick L.I."/>
            <person name="Bidwell S."/>
            <person name="Haas B."/>
            <person name="Amedeo P."/>
            <person name="Orvis J."/>
            <person name="Wortman J.R."/>
            <person name="White O.R."/>
            <person name="Salzberg S."/>
            <person name="Shumway M."/>
            <person name="Koo H."/>
            <person name="Zhao Y."/>
            <person name="Holmes M."/>
            <person name="Miller J."/>
            <person name="Schatz M."/>
            <person name="Pop M."/>
            <person name="Pai G."/>
            <person name="Utterback T."/>
            <person name="Rogers Y.-H."/>
            <person name="Kravitz S."/>
            <person name="Fraser C.M."/>
        </authorList>
    </citation>
    <scope>NUCLEOTIDE SEQUENCE</scope>
    <source>
        <strain evidence="3">Liverpool</strain>
    </source>
</reference>
<evidence type="ECO:0000259" key="2">
    <source>
        <dbReference type="PROSITE" id="PS50181"/>
    </source>
</evidence>
<evidence type="ECO:0000313" key="4">
    <source>
        <dbReference type="Proteomes" id="UP000682892"/>
    </source>
</evidence>
<dbReference type="Gene3D" id="3.80.10.10">
    <property type="entry name" value="Ribonuclease Inhibitor"/>
    <property type="match status" value="1"/>
</dbReference>
<feature type="region of interest" description="Disordered" evidence="1">
    <location>
        <begin position="504"/>
        <end position="523"/>
    </location>
</feature>
<dbReference type="InterPro" id="IPR032675">
    <property type="entry name" value="LRR_dom_sf"/>
</dbReference>
<dbReference type="AlphaFoldDB" id="Q17GY8"/>
<dbReference type="PANTHER" id="PTHR16134">
    <property type="entry name" value="F-BOX/TPR REPEAT PROTEIN POF3"/>
    <property type="match status" value="1"/>
</dbReference>
<dbReference type="eggNOG" id="ENOG502TD41">
    <property type="taxonomic scope" value="Eukaryota"/>
</dbReference>
<sequence length="553" mass="65442">MDNINDLPVEILTRIFDYLTISDRKYVSCVCRLWYNILHCVHFQRQCRLVFDSTFEEELSDLEKRILRSCRNLSITHWDDADDNDYDDDDDEAQTEKEIIVQFKYLFKPSPERNVTDLLFEENLPLESLEINTTFDSCRDIIEDRLPQLDQLRELTLSFDQNPNPNGPSSNAGIWVVQHKSLETLRIGLSYEIDAFRIEAPALTYLEIQPKCRWSMEIVETYCRQLQTLKLRFQHVEYMESFLSLPFPSLRHLQVRMYDDKETQIRYARSRHRINDAVRDEQFVRDMPKLRKLLLESNLMFFRIGVLLAKCNHQLEELTLEEQQIDYAQLKVVESLPKLKSLTLFRCEVLMPSPVLPTLNMPHLDKLELFYNESSIVFNEGLSGLKSLKISLWTEKNNKILYKICKNLPNLEHLEVLANTKLVNTCLRYLHRLTNLRSFKLDNSEPNTLLWQHCPVVPSIQRVVFYNCTLNSDTLLPVARLFPNMRELFIDRCYFKKGAAEGKSESDSEAEGDEPDSERKNDNKYLNADRVRQLFPLCRVSCKESYFYWHRYH</sequence>
<dbReference type="Gene3D" id="1.20.1280.50">
    <property type="match status" value="1"/>
</dbReference>
<gene>
    <name evidence="3" type="ORF">AaeL_AAEL002840</name>
</gene>
<evidence type="ECO:0000313" key="3">
    <source>
        <dbReference type="EMBL" id="EAT45936.1"/>
    </source>
</evidence>
<organism evidence="3 4">
    <name type="scientific">Aedes aegypti</name>
    <name type="common">Yellowfever mosquito</name>
    <name type="synonym">Culex aegypti</name>
    <dbReference type="NCBI Taxonomy" id="7159"/>
    <lineage>
        <taxon>Eukaryota</taxon>
        <taxon>Metazoa</taxon>
        <taxon>Ecdysozoa</taxon>
        <taxon>Arthropoda</taxon>
        <taxon>Hexapoda</taxon>
        <taxon>Insecta</taxon>
        <taxon>Pterygota</taxon>
        <taxon>Neoptera</taxon>
        <taxon>Endopterygota</taxon>
        <taxon>Diptera</taxon>
        <taxon>Nematocera</taxon>
        <taxon>Culicoidea</taxon>
        <taxon>Culicidae</taxon>
        <taxon>Culicinae</taxon>
        <taxon>Aedini</taxon>
        <taxon>Aedes</taxon>
        <taxon>Stegomyia</taxon>
    </lineage>
</organism>
<dbReference type="PROSITE" id="PS50181">
    <property type="entry name" value="FBOX"/>
    <property type="match status" value="1"/>
</dbReference>
<dbReference type="CDD" id="cd09917">
    <property type="entry name" value="F-box_SF"/>
    <property type="match status" value="1"/>
</dbReference>
<feature type="compositionally biased region" description="Acidic residues" evidence="1">
    <location>
        <begin position="507"/>
        <end position="516"/>
    </location>
</feature>
<dbReference type="OrthoDB" id="7762661at2759"/>
<dbReference type="PANTHER" id="PTHR16134:SF119">
    <property type="entry name" value="AT02038P-RELATED"/>
    <property type="match status" value="1"/>
</dbReference>
<name>Q17GY8_AEDAE</name>
<proteinExistence type="predicted"/>
<dbReference type="SUPFAM" id="SSF52047">
    <property type="entry name" value="RNI-like"/>
    <property type="match status" value="2"/>
</dbReference>
<dbReference type="InterPro" id="IPR036047">
    <property type="entry name" value="F-box-like_dom_sf"/>
</dbReference>
<dbReference type="VEuPathDB" id="VectorBase:AAEL002840"/>
<dbReference type="EMBL" id="CH477254">
    <property type="protein sequence ID" value="EAT45936.1"/>
    <property type="molecule type" value="Genomic_DNA"/>
</dbReference>
<dbReference type="SMART" id="SM00256">
    <property type="entry name" value="FBOX"/>
    <property type="match status" value="1"/>
</dbReference>
<dbReference type="OMA" id="HVEYMES"/>
<dbReference type="Pfam" id="PF12937">
    <property type="entry name" value="F-box-like"/>
    <property type="match status" value="1"/>
</dbReference>
<protein>
    <submittedName>
        <fullName evidence="3">AAEL002840-PA</fullName>
    </submittedName>
</protein>
<dbReference type="InterPro" id="IPR001810">
    <property type="entry name" value="F-box_dom"/>
</dbReference>
<feature type="domain" description="F-box" evidence="2">
    <location>
        <begin position="1"/>
        <end position="46"/>
    </location>
</feature>
<dbReference type="PhylomeDB" id="Q17GY8"/>
<reference evidence="3" key="2">
    <citation type="journal article" date="2007" name="Science">
        <title>Genome sequence of Aedes aegypti, a major arbovirus vector.</title>
        <authorList>
            <person name="Nene V."/>
            <person name="Wortman J.R."/>
            <person name="Lawson D."/>
            <person name="Haas B."/>
            <person name="Kodira C."/>
            <person name="Tu Z.J."/>
            <person name="Loftus B."/>
            <person name="Xi Z."/>
            <person name="Megy K."/>
            <person name="Grabherr M."/>
            <person name="Ren Q."/>
            <person name="Zdobnov E.M."/>
            <person name="Lobo N.F."/>
            <person name="Campbell K.S."/>
            <person name="Brown S.E."/>
            <person name="Bonaldo M.F."/>
            <person name="Zhu J."/>
            <person name="Sinkins S.P."/>
            <person name="Hogenkamp D.G."/>
            <person name="Amedeo P."/>
            <person name="Arensburger P."/>
            <person name="Atkinson P.W."/>
            <person name="Bidwell S."/>
            <person name="Biedler J."/>
            <person name="Birney E."/>
            <person name="Bruggner R.V."/>
            <person name="Costas J."/>
            <person name="Coy M.R."/>
            <person name="Crabtree J."/>
            <person name="Crawford M."/>
            <person name="Debruyn B."/>
            <person name="Decaprio D."/>
            <person name="Eiglmeier K."/>
            <person name="Eisenstadt E."/>
            <person name="El-Dorry H."/>
            <person name="Gelbart W.M."/>
            <person name="Gomes S.L."/>
            <person name="Hammond M."/>
            <person name="Hannick L.I."/>
            <person name="Hogan J.R."/>
            <person name="Holmes M.H."/>
            <person name="Jaffe D."/>
            <person name="Johnston J.S."/>
            <person name="Kennedy R.C."/>
            <person name="Koo H."/>
            <person name="Kravitz S."/>
            <person name="Kriventseva E.V."/>
            <person name="Kulp D."/>
            <person name="Labutti K."/>
            <person name="Lee E."/>
            <person name="Li S."/>
            <person name="Lovin D.D."/>
            <person name="Mao C."/>
            <person name="Mauceli E."/>
            <person name="Menck C.F."/>
            <person name="Miller J.R."/>
            <person name="Montgomery P."/>
            <person name="Mori A."/>
            <person name="Nascimento A.L."/>
            <person name="Naveira H.F."/>
            <person name="Nusbaum C."/>
            <person name="O'leary S."/>
            <person name="Orvis J."/>
            <person name="Pertea M."/>
            <person name="Quesneville H."/>
            <person name="Reidenbach K.R."/>
            <person name="Rogers Y.H."/>
            <person name="Roth C.W."/>
            <person name="Schneider J.R."/>
            <person name="Schatz M."/>
            <person name="Shumway M."/>
            <person name="Stanke M."/>
            <person name="Stinson E.O."/>
            <person name="Tubio J.M."/>
            <person name="Vanzee J.P."/>
            <person name="Verjovski-Almeida S."/>
            <person name="Werner D."/>
            <person name="White O."/>
            <person name="Wyder S."/>
            <person name="Zeng Q."/>
            <person name="Zhao Q."/>
            <person name="Zhao Y."/>
            <person name="Hill C.A."/>
            <person name="Raikhel A.S."/>
            <person name="Soares M.B."/>
            <person name="Knudson D.L."/>
            <person name="Lee N.H."/>
            <person name="Galagan J."/>
            <person name="Salzberg S.L."/>
            <person name="Paulsen I.T."/>
            <person name="Dimopoulos G."/>
            <person name="Collins F.H."/>
            <person name="Birren B."/>
            <person name="Fraser-Liggett C.M."/>
            <person name="Severson D.W."/>
        </authorList>
    </citation>
    <scope>NUCLEOTIDE SEQUENCE [LARGE SCALE GENOMIC DNA]</scope>
    <source>
        <strain evidence="3">Liverpool</strain>
    </source>
</reference>
<evidence type="ECO:0000256" key="1">
    <source>
        <dbReference type="SAM" id="MobiDB-lite"/>
    </source>
</evidence>
<reference evidence="3" key="3">
    <citation type="submission" date="2012-09" db="EMBL/GenBank/DDBJ databases">
        <authorList>
            <consortium name="VectorBase"/>
        </authorList>
    </citation>
    <scope>NUCLEOTIDE SEQUENCE</scope>
    <source>
        <strain evidence="3">Liverpool</strain>
    </source>
</reference>
<dbReference type="Proteomes" id="UP000682892">
    <property type="component" value="Chromosome 3"/>
</dbReference>
<dbReference type="HOGENOM" id="CLU_539970_0_0_1"/>
<dbReference type="KEGG" id="aag:5576238"/>
<dbReference type="PaxDb" id="7159-AAEL002840-PA"/>
<accession>Q17GY8</accession>
<dbReference type="SUPFAM" id="SSF81383">
    <property type="entry name" value="F-box domain"/>
    <property type="match status" value="1"/>
</dbReference>